<protein>
    <submittedName>
        <fullName evidence="3">Cytochrome P450</fullName>
    </submittedName>
</protein>
<dbReference type="Proteomes" id="UP001241758">
    <property type="component" value="Unassembled WGS sequence"/>
</dbReference>
<dbReference type="PANTHER" id="PTHR46696:SF4">
    <property type="entry name" value="BIOTIN BIOSYNTHESIS CYTOCHROME P450"/>
    <property type="match status" value="1"/>
</dbReference>
<dbReference type="Pfam" id="PF00067">
    <property type="entry name" value="p450"/>
    <property type="match status" value="1"/>
</dbReference>
<proteinExistence type="inferred from homology"/>
<dbReference type="Gene3D" id="1.10.630.10">
    <property type="entry name" value="Cytochrome P450"/>
    <property type="match status" value="1"/>
</dbReference>
<dbReference type="InterPro" id="IPR017972">
    <property type="entry name" value="Cyt_P450_CS"/>
</dbReference>
<dbReference type="RefSeq" id="WP_282767004.1">
    <property type="nucleotide sequence ID" value="NZ_JASCTH010000047.1"/>
</dbReference>
<dbReference type="PRINTS" id="PR00385">
    <property type="entry name" value="P450"/>
</dbReference>
<evidence type="ECO:0000256" key="1">
    <source>
        <dbReference type="ARBA" id="ARBA00010617"/>
    </source>
</evidence>
<dbReference type="CDD" id="cd20625">
    <property type="entry name" value="CYP164-like"/>
    <property type="match status" value="1"/>
</dbReference>
<name>A0ABT6X0K7_9ACTN</name>
<reference evidence="3 4" key="1">
    <citation type="submission" date="2023-05" db="EMBL/GenBank/DDBJ databases">
        <title>Actinoplanes sp. NEAU-A12 genome sequencing.</title>
        <authorList>
            <person name="Wang Z.-S."/>
        </authorList>
    </citation>
    <scope>NUCLEOTIDE SEQUENCE [LARGE SCALE GENOMIC DNA]</scope>
    <source>
        <strain evidence="3 4">NEAU-A12</strain>
    </source>
</reference>
<keyword evidence="2" id="KW-0349">Heme</keyword>
<keyword evidence="2" id="KW-0408">Iron</keyword>
<keyword evidence="2" id="KW-0503">Monooxygenase</keyword>
<sequence>MRALRFATALYASRLDIAFHGYVRHDPMSRLHLAPGRNDPYAIYEGLRAQGDLVPTRLGNYVSTSHTLCNAILRDRRFGVRATDTLGPMPGDEVDMSFLDRNPPDHTRLRRLAQPSFSPRQIAGFRPRVEQTVDKLLGAALEQGSFDLVSAFSAPLPIAVITDLLDVPDADATRFAEHGAVIGSALDGIRSLRHAARLQAASDELDDVFVRLITVRRARLETPGTPPVDDVIGRILASEGDQIKPSEILPMLRLLLVAGFETTVNLIGNAVNALLDRPEQWEALRADPAGLAEAAIEETLRWDPPVQRTARCALEETEVAGRVIQRGQFVVTLLGAANRDPAVYADAARFDIHRRPEVDHLAFSSGIHYCVGAPLARLEATVALQRLAERMPGLRRAGAVRRRNSGVIRGPLHLPVRVKQPALVTS</sequence>
<keyword evidence="4" id="KW-1185">Reference proteome</keyword>
<organism evidence="3 4">
    <name type="scientific">Actinoplanes sandaracinus</name>
    <dbReference type="NCBI Taxonomy" id="3045177"/>
    <lineage>
        <taxon>Bacteria</taxon>
        <taxon>Bacillati</taxon>
        <taxon>Actinomycetota</taxon>
        <taxon>Actinomycetes</taxon>
        <taxon>Micromonosporales</taxon>
        <taxon>Micromonosporaceae</taxon>
        <taxon>Actinoplanes</taxon>
    </lineage>
</organism>
<comment type="caution">
    <text evidence="3">The sequence shown here is derived from an EMBL/GenBank/DDBJ whole genome shotgun (WGS) entry which is preliminary data.</text>
</comment>
<dbReference type="PANTHER" id="PTHR46696">
    <property type="entry name" value="P450, PUTATIVE (EUROFUNG)-RELATED"/>
    <property type="match status" value="1"/>
</dbReference>
<evidence type="ECO:0000313" key="3">
    <source>
        <dbReference type="EMBL" id="MDI6105539.1"/>
    </source>
</evidence>
<keyword evidence="2" id="KW-0479">Metal-binding</keyword>
<accession>A0ABT6X0K7</accession>
<dbReference type="EMBL" id="JASCTH010000047">
    <property type="protein sequence ID" value="MDI6105539.1"/>
    <property type="molecule type" value="Genomic_DNA"/>
</dbReference>
<dbReference type="InterPro" id="IPR002397">
    <property type="entry name" value="Cyt_P450_B"/>
</dbReference>
<dbReference type="PRINTS" id="PR00359">
    <property type="entry name" value="BP450"/>
</dbReference>
<dbReference type="InterPro" id="IPR001128">
    <property type="entry name" value="Cyt_P450"/>
</dbReference>
<dbReference type="InterPro" id="IPR036396">
    <property type="entry name" value="Cyt_P450_sf"/>
</dbReference>
<dbReference type="SUPFAM" id="SSF48264">
    <property type="entry name" value="Cytochrome P450"/>
    <property type="match status" value="1"/>
</dbReference>
<dbReference type="PROSITE" id="PS00086">
    <property type="entry name" value="CYTOCHROME_P450"/>
    <property type="match status" value="1"/>
</dbReference>
<evidence type="ECO:0000256" key="2">
    <source>
        <dbReference type="RuleBase" id="RU000461"/>
    </source>
</evidence>
<keyword evidence="2" id="KW-0560">Oxidoreductase</keyword>
<comment type="similarity">
    <text evidence="1 2">Belongs to the cytochrome P450 family.</text>
</comment>
<gene>
    <name evidence="3" type="ORF">QLQ12_43850</name>
</gene>
<evidence type="ECO:0000313" key="4">
    <source>
        <dbReference type="Proteomes" id="UP001241758"/>
    </source>
</evidence>